<accession>A0AAE1TL73</accession>
<proteinExistence type="predicted"/>
<evidence type="ECO:0000313" key="1">
    <source>
        <dbReference type="EMBL" id="KAK4289311.1"/>
    </source>
</evidence>
<comment type="caution">
    <text evidence="1">The sequence shown here is derived from an EMBL/GenBank/DDBJ whole genome shotgun (WGS) entry which is preliminary data.</text>
</comment>
<dbReference type="EMBL" id="JAWZYT010005905">
    <property type="protein sequence ID" value="KAK4289311.1"/>
    <property type="molecule type" value="Genomic_DNA"/>
</dbReference>
<dbReference type="Proteomes" id="UP001292094">
    <property type="component" value="Unassembled WGS sequence"/>
</dbReference>
<reference evidence="1" key="1">
    <citation type="submission" date="2023-11" db="EMBL/GenBank/DDBJ databases">
        <title>Genome assemblies of two species of porcelain crab, Petrolisthes cinctipes and Petrolisthes manimaculis (Anomura: Porcellanidae).</title>
        <authorList>
            <person name="Angst P."/>
        </authorList>
    </citation>
    <scope>NUCLEOTIDE SEQUENCE</scope>
    <source>
        <strain evidence="1">PB745_02</strain>
        <tissue evidence="1">Gill</tissue>
    </source>
</reference>
<organism evidence="1 2">
    <name type="scientific">Petrolisthes manimaculis</name>
    <dbReference type="NCBI Taxonomy" id="1843537"/>
    <lineage>
        <taxon>Eukaryota</taxon>
        <taxon>Metazoa</taxon>
        <taxon>Ecdysozoa</taxon>
        <taxon>Arthropoda</taxon>
        <taxon>Crustacea</taxon>
        <taxon>Multicrustacea</taxon>
        <taxon>Malacostraca</taxon>
        <taxon>Eumalacostraca</taxon>
        <taxon>Eucarida</taxon>
        <taxon>Decapoda</taxon>
        <taxon>Pleocyemata</taxon>
        <taxon>Anomura</taxon>
        <taxon>Galatheoidea</taxon>
        <taxon>Porcellanidae</taxon>
        <taxon>Petrolisthes</taxon>
    </lineage>
</organism>
<gene>
    <name evidence="1" type="ORF">Pmani_037711</name>
</gene>
<dbReference type="AlphaFoldDB" id="A0AAE1TL73"/>
<sequence>MARIHQEFSGGKVISEIFILMGTVKGLTGDYSSIYKACFKQESVMSTLATRGTRPDIHQRLMDHLSIGADHLLQSATASPPLLPQSIIQISNRQRPPEM</sequence>
<name>A0AAE1TL73_9EUCA</name>
<evidence type="ECO:0000313" key="2">
    <source>
        <dbReference type="Proteomes" id="UP001292094"/>
    </source>
</evidence>
<protein>
    <submittedName>
        <fullName evidence="1">Uncharacterized protein</fullName>
    </submittedName>
</protein>
<keyword evidence="2" id="KW-1185">Reference proteome</keyword>